<feature type="domain" description="C2H2-type" evidence="10">
    <location>
        <begin position="64"/>
        <end position="91"/>
    </location>
</feature>
<proteinExistence type="inferred from homology"/>
<keyword evidence="3" id="KW-0479">Metal-binding</keyword>
<dbReference type="PROSITE" id="PS00028">
    <property type="entry name" value="ZINC_FINGER_C2H2_1"/>
    <property type="match status" value="7"/>
</dbReference>
<dbReference type="Proteomes" id="UP000694867">
    <property type="component" value="Unplaced"/>
</dbReference>
<evidence type="ECO:0000256" key="1">
    <source>
        <dbReference type="ARBA" id="ARBA00004123"/>
    </source>
</evidence>
<feature type="compositionally biased region" description="Low complexity" evidence="9">
    <location>
        <begin position="383"/>
        <end position="402"/>
    </location>
</feature>
<dbReference type="FunFam" id="3.30.160.60:FF:000702">
    <property type="entry name" value="Transcription factor E4F1 isoform 1"/>
    <property type="match status" value="1"/>
</dbReference>
<dbReference type="InterPro" id="IPR013087">
    <property type="entry name" value="Znf_C2H2_type"/>
</dbReference>
<evidence type="ECO:0000256" key="7">
    <source>
        <dbReference type="ARBA" id="ARBA00023242"/>
    </source>
</evidence>
<dbReference type="GeneID" id="100905524"/>
<feature type="domain" description="C2H2-type" evidence="10">
    <location>
        <begin position="232"/>
        <end position="254"/>
    </location>
</feature>
<name>A0AAJ6QRC8_9ACAR</name>
<dbReference type="InterPro" id="IPR036236">
    <property type="entry name" value="Znf_C2H2_sf"/>
</dbReference>
<evidence type="ECO:0000256" key="3">
    <source>
        <dbReference type="ARBA" id="ARBA00022723"/>
    </source>
</evidence>
<feature type="domain" description="C2H2-type" evidence="10">
    <location>
        <begin position="204"/>
        <end position="231"/>
    </location>
</feature>
<keyword evidence="5 8" id="KW-0863">Zinc-finger</keyword>
<feature type="domain" description="C2H2-type" evidence="10">
    <location>
        <begin position="148"/>
        <end position="175"/>
    </location>
</feature>
<dbReference type="PANTHER" id="PTHR19818">
    <property type="entry name" value="ZINC FINGER PROTEIN ZIC AND GLI"/>
    <property type="match status" value="1"/>
</dbReference>
<dbReference type="GO" id="GO:0045944">
    <property type="term" value="P:positive regulation of transcription by RNA polymerase II"/>
    <property type="evidence" value="ECO:0007669"/>
    <property type="project" value="UniProtKB-ARBA"/>
</dbReference>
<keyword evidence="11" id="KW-1185">Reference proteome</keyword>
<feature type="domain" description="C2H2-type" evidence="10">
    <location>
        <begin position="120"/>
        <end position="147"/>
    </location>
</feature>
<dbReference type="FunFam" id="3.30.160.60:FF:000065">
    <property type="entry name" value="B-cell CLL/lymphoma 6, member B"/>
    <property type="match status" value="1"/>
</dbReference>
<dbReference type="FunFam" id="3.30.160.60:FF:000110">
    <property type="entry name" value="Zinc finger protein-like"/>
    <property type="match status" value="1"/>
</dbReference>
<evidence type="ECO:0000256" key="9">
    <source>
        <dbReference type="SAM" id="MobiDB-lite"/>
    </source>
</evidence>
<evidence type="ECO:0000259" key="10">
    <source>
        <dbReference type="PROSITE" id="PS50157"/>
    </source>
</evidence>
<evidence type="ECO:0000256" key="4">
    <source>
        <dbReference type="ARBA" id="ARBA00022737"/>
    </source>
</evidence>
<dbReference type="KEGG" id="goe:100905524"/>
<evidence type="ECO:0000256" key="8">
    <source>
        <dbReference type="PROSITE-ProRule" id="PRU00042"/>
    </source>
</evidence>
<evidence type="ECO:0000256" key="6">
    <source>
        <dbReference type="ARBA" id="ARBA00022833"/>
    </source>
</evidence>
<keyword evidence="6" id="KW-0862">Zinc</keyword>
<organism evidence="11 12">
    <name type="scientific">Galendromus occidentalis</name>
    <name type="common">western predatory mite</name>
    <dbReference type="NCBI Taxonomy" id="34638"/>
    <lineage>
        <taxon>Eukaryota</taxon>
        <taxon>Metazoa</taxon>
        <taxon>Ecdysozoa</taxon>
        <taxon>Arthropoda</taxon>
        <taxon>Chelicerata</taxon>
        <taxon>Arachnida</taxon>
        <taxon>Acari</taxon>
        <taxon>Parasitiformes</taxon>
        <taxon>Mesostigmata</taxon>
        <taxon>Gamasina</taxon>
        <taxon>Phytoseioidea</taxon>
        <taxon>Phytoseiidae</taxon>
        <taxon>Typhlodrominae</taxon>
        <taxon>Galendromus</taxon>
    </lineage>
</organism>
<dbReference type="GO" id="GO:0005634">
    <property type="term" value="C:nucleus"/>
    <property type="evidence" value="ECO:0007669"/>
    <property type="project" value="UniProtKB-SubCell"/>
</dbReference>
<dbReference type="PANTHER" id="PTHR19818:SF163">
    <property type="entry name" value="C2H2-TYPE DOMAIN-CONTAINING PROTEIN"/>
    <property type="match status" value="1"/>
</dbReference>
<dbReference type="SUPFAM" id="SSF57667">
    <property type="entry name" value="beta-beta-alpha zinc fingers"/>
    <property type="match status" value="4"/>
</dbReference>
<feature type="region of interest" description="Disordered" evidence="9">
    <location>
        <begin position="369"/>
        <end position="403"/>
    </location>
</feature>
<dbReference type="AlphaFoldDB" id="A0AAJ6QRC8"/>
<dbReference type="GO" id="GO:0008270">
    <property type="term" value="F:zinc ion binding"/>
    <property type="evidence" value="ECO:0007669"/>
    <property type="project" value="UniProtKB-KW"/>
</dbReference>
<dbReference type="Pfam" id="PF00096">
    <property type="entry name" value="zf-C2H2"/>
    <property type="match status" value="5"/>
</dbReference>
<dbReference type="FunFam" id="3.30.160.60:FF:001498">
    <property type="entry name" value="Zinc finger protein 404"/>
    <property type="match status" value="1"/>
</dbReference>
<dbReference type="FunFam" id="3.30.160.60:FF:000145">
    <property type="entry name" value="Zinc finger protein 574"/>
    <property type="match status" value="1"/>
</dbReference>
<evidence type="ECO:0000256" key="5">
    <source>
        <dbReference type="ARBA" id="ARBA00022771"/>
    </source>
</evidence>
<sequence length="457" mass="50637">MEELADIVRVAAEATNKDTVSFEIGPNEILNELVVPPDSRLGDKDLLGRRRRRAAPTERNVGDHQCRVCLKRFRQLGHLTNHLRLHTGERPYECEFCHKRFTQTGHLVSHIRCHTKTRPYECQFCRKRFTQSGHLSNHERLHLGEKPYQCKVCFKNFTQSGHLVNHMRLHDGQKPFQCPMCSKKFTQSGHLSNHIRHHEGGKAHQCHFCHKKFTQAGHLVDHIRTHTNERPYECSICAKSFSQNSHLTAHMRTHRNIVLEDRGPPPPPTSVGSSLQSLNQVAAVTGVPMSSFMAPPPIYAPPNAPNLLQLTTATAAAMAAIQAARPLIVRVKRDEENGLVGASASASDIYGNSTDVLTEVDLEEDTQPGEVAEDMRMNQPSTSRASSVKSAAGSSSSGLVEENSSKFEIGEDVAFVASVMHSQEVASLGELGKSADPVRLFSIQTMIEGEEIGGRDS</sequence>
<comment type="similarity">
    <text evidence="2">Belongs to the krueppel C2H2-type zinc-finger protein family.</text>
</comment>
<keyword evidence="7" id="KW-0539">Nucleus</keyword>
<comment type="subcellular location">
    <subcellularLocation>
        <location evidence="1">Nucleus</location>
    </subcellularLocation>
</comment>
<dbReference type="Gene3D" id="3.30.160.60">
    <property type="entry name" value="Classic Zinc Finger"/>
    <property type="match status" value="7"/>
</dbReference>
<dbReference type="InterPro" id="IPR050329">
    <property type="entry name" value="GLI_C2H2-zinc-finger"/>
</dbReference>
<feature type="domain" description="C2H2-type" evidence="10">
    <location>
        <begin position="176"/>
        <end position="203"/>
    </location>
</feature>
<evidence type="ECO:0000313" key="11">
    <source>
        <dbReference type="Proteomes" id="UP000694867"/>
    </source>
</evidence>
<evidence type="ECO:0000256" key="2">
    <source>
        <dbReference type="ARBA" id="ARBA00006991"/>
    </source>
</evidence>
<reference evidence="12" key="1">
    <citation type="submission" date="2025-08" db="UniProtKB">
        <authorList>
            <consortium name="RefSeq"/>
        </authorList>
    </citation>
    <scope>IDENTIFICATION</scope>
</reference>
<keyword evidence="4" id="KW-0677">Repeat</keyword>
<gene>
    <name evidence="12" type="primary">LOC100905524</name>
</gene>
<dbReference type="FunFam" id="3.30.160.60:FF:002343">
    <property type="entry name" value="Zinc finger protein 33A"/>
    <property type="match status" value="1"/>
</dbReference>
<evidence type="ECO:0000313" key="12">
    <source>
        <dbReference type="RefSeq" id="XP_003741379.1"/>
    </source>
</evidence>
<dbReference type="RefSeq" id="XP_003741379.1">
    <property type="nucleotide sequence ID" value="XM_003741331.1"/>
</dbReference>
<feature type="domain" description="C2H2-type" evidence="10">
    <location>
        <begin position="92"/>
        <end position="119"/>
    </location>
</feature>
<accession>A0AAJ6QRC8</accession>
<dbReference type="PROSITE" id="PS50157">
    <property type="entry name" value="ZINC_FINGER_C2H2_2"/>
    <property type="match status" value="7"/>
</dbReference>
<protein>
    <submittedName>
        <fullName evidence="12">Zinc finger protein 287</fullName>
    </submittedName>
</protein>
<dbReference type="SMART" id="SM00355">
    <property type="entry name" value="ZnF_C2H2"/>
    <property type="match status" value="7"/>
</dbReference>
<dbReference type="GO" id="GO:0000978">
    <property type="term" value="F:RNA polymerase II cis-regulatory region sequence-specific DNA binding"/>
    <property type="evidence" value="ECO:0007669"/>
    <property type="project" value="TreeGrafter"/>
</dbReference>
<dbReference type="GO" id="GO:0000981">
    <property type="term" value="F:DNA-binding transcription factor activity, RNA polymerase II-specific"/>
    <property type="evidence" value="ECO:0007669"/>
    <property type="project" value="TreeGrafter"/>
</dbReference>